<dbReference type="InterPro" id="IPR041515">
    <property type="entry name" value="PPAF-2-like_Clip"/>
</dbReference>
<evidence type="ECO:0000256" key="2">
    <source>
        <dbReference type="ARBA" id="ARBA00022525"/>
    </source>
</evidence>
<feature type="chain" id="PRO_5040489495" description="Phenoloxidase-activating factor 2" evidence="6">
    <location>
        <begin position="17"/>
        <end position="402"/>
    </location>
</feature>
<dbReference type="Pfam" id="PF18322">
    <property type="entry name" value="CLIP_1"/>
    <property type="match status" value="1"/>
</dbReference>
<evidence type="ECO:0000259" key="7">
    <source>
        <dbReference type="PROSITE" id="PS50240"/>
    </source>
</evidence>
<dbReference type="FunFam" id="2.40.10.10:FF:000038">
    <property type="entry name" value="Serine protease"/>
    <property type="match status" value="1"/>
</dbReference>
<evidence type="ECO:0000256" key="5">
    <source>
        <dbReference type="ARBA" id="ARBA00076468"/>
    </source>
</evidence>
<keyword evidence="6" id="KW-0732">Signal</keyword>
<keyword evidence="3" id="KW-1015">Disulfide bond</keyword>
<dbReference type="InterPro" id="IPR009003">
    <property type="entry name" value="Peptidase_S1_PA"/>
</dbReference>
<feature type="signal peptide" evidence="6">
    <location>
        <begin position="1"/>
        <end position="16"/>
    </location>
</feature>
<dbReference type="GO" id="GO:0005576">
    <property type="term" value="C:extracellular region"/>
    <property type="evidence" value="ECO:0007669"/>
    <property type="project" value="UniProtKB-SubCell"/>
</dbReference>
<dbReference type="PRINTS" id="PR00722">
    <property type="entry name" value="CHYMOTRYPSIN"/>
</dbReference>
<dbReference type="SMART" id="SM00020">
    <property type="entry name" value="Tryp_SPc"/>
    <property type="match status" value="1"/>
</dbReference>
<dbReference type="InterPro" id="IPR001314">
    <property type="entry name" value="Peptidase_S1A"/>
</dbReference>
<evidence type="ECO:0000256" key="6">
    <source>
        <dbReference type="SAM" id="SignalP"/>
    </source>
</evidence>
<evidence type="ECO:0000256" key="3">
    <source>
        <dbReference type="ARBA" id="ARBA00023157"/>
    </source>
</evidence>
<dbReference type="CDD" id="cd00190">
    <property type="entry name" value="Tryp_SPc"/>
    <property type="match status" value="1"/>
</dbReference>
<evidence type="ECO:0000256" key="4">
    <source>
        <dbReference type="ARBA" id="ARBA00068096"/>
    </source>
</evidence>
<dbReference type="InterPro" id="IPR043504">
    <property type="entry name" value="Peptidase_S1_PA_chymotrypsin"/>
</dbReference>
<dbReference type="InterPro" id="IPR001254">
    <property type="entry name" value="Trypsin_dom"/>
</dbReference>
<dbReference type="EMBL" id="OU896713">
    <property type="protein sequence ID" value="CAH1175583.1"/>
    <property type="molecule type" value="Genomic_DNA"/>
</dbReference>
<dbReference type="PROSITE" id="PS50240">
    <property type="entry name" value="TRYPSIN_DOM"/>
    <property type="match status" value="1"/>
</dbReference>
<dbReference type="Gene3D" id="2.40.10.10">
    <property type="entry name" value="Trypsin-like serine proteases"/>
    <property type="match status" value="2"/>
</dbReference>
<dbReference type="SUPFAM" id="SSF50494">
    <property type="entry name" value="Trypsin-like serine proteases"/>
    <property type="match status" value="1"/>
</dbReference>
<dbReference type="GO" id="GO:0004252">
    <property type="term" value="F:serine-type endopeptidase activity"/>
    <property type="evidence" value="ECO:0007669"/>
    <property type="project" value="InterPro"/>
</dbReference>
<gene>
    <name evidence="8" type="ORF">PHAECO_LOCUS11443</name>
</gene>
<feature type="domain" description="Peptidase S1" evidence="7">
    <location>
        <begin position="125"/>
        <end position="389"/>
    </location>
</feature>
<organism evidence="8 9">
    <name type="scientific">Phaedon cochleariae</name>
    <name type="common">Mustard beetle</name>
    <dbReference type="NCBI Taxonomy" id="80249"/>
    <lineage>
        <taxon>Eukaryota</taxon>
        <taxon>Metazoa</taxon>
        <taxon>Ecdysozoa</taxon>
        <taxon>Arthropoda</taxon>
        <taxon>Hexapoda</taxon>
        <taxon>Insecta</taxon>
        <taxon>Pterygota</taxon>
        <taxon>Neoptera</taxon>
        <taxon>Endopterygota</taxon>
        <taxon>Coleoptera</taxon>
        <taxon>Polyphaga</taxon>
        <taxon>Cucujiformia</taxon>
        <taxon>Chrysomeloidea</taxon>
        <taxon>Chrysomelidae</taxon>
        <taxon>Chrysomelinae</taxon>
        <taxon>Chrysomelini</taxon>
        <taxon>Phaedon</taxon>
    </lineage>
</organism>
<comment type="subcellular location">
    <subcellularLocation>
        <location evidence="1">Secreted</location>
    </subcellularLocation>
</comment>
<reference evidence="8" key="1">
    <citation type="submission" date="2022-01" db="EMBL/GenBank/DDBJ databases">
        <authorList>
            <person name="King R."/>
        </authorList>
    </citation>
    <scope>NUCLEOTIDE SEQUENCE</scope>
</reference>
<dbReference type="AlphaFoldDB" id="A0A9P0DNL2"/>
<evidence type="ECO:0000313" key="8">
    <source>
        <dbReference type="EMBL" id="CAH1175583.1"/>
    </source>
</evidence>
<proteinExistence type="predicted"/>
<name>A0A9P0DNL2_PHACE</name>
<accession>A0A9P0DNL2</accession>
<dbReference type="PANTHER" id="PTHR24258">
    <property type="entry name" value="SERINE PROTEASE-RELATED"/>
    <property type="match status" value="1"/>
</dbReference>
<dbReference type="GO" id="GO:0006508">
    <property type="term" value="P:proteolysis"/>
    <property type="evidence" value="ECO:0007669"/>
    <property type="project" value="InterPro"/>
</dbReference>
<keyword evidence="9" id="KW-1185">Reference proteome</keyword>
<protein>
    <recommendedName>
        <fullName evidence="4">Phenoloxidase-activating factor 2</fullName>
    </recommendedName>
    <alternativeName>
        <fullName evidence="5">Prophenoloxidase-activating factor II</fullName>
    </alternativeName>
</protein>
<sequence>MFVWQAFTYIFVFLHATIFCQIEIEQIFVNYGPNTNSQDRAEIENEACTCISTDMCDQSMVNIYGENLIDYKMGEPDDSHCFKGEVCCTPSHTLKQPTTSTVTFNEQMGCGYRYPNGLGVPVAPIAESPTTATRAQFAEFPWMVAIMRTNQSSDVSSYDEDYDPDDTDLLYQCGGSLIHPQVVLTAAHCLRNRRAKYTARAGEWDTMDDNKLYPHQDREVQFTAIHHNFHAGTAHNDIALLVLETPFEMEKNLAMVCLPDQDHVTEAEDCIATGWGRDFYGLESEQQHILKRIELPMVDRVTCQDDLRQTRLGPYFRLHENFICAGGQKDVDTCVGDGGGPLVCPFSETNGRYFQAGIVSWGIGCGKENVPGVYTSVAKFRNWIDEKMESFNLTSSVYQAEL</sequence>
<dbReference type="OrthoDB" id="6261922at2759"/>
<reference evidence="8" key="2">
    <citation type="submission" date="2022-10" db="EMBL/GenBank/DDBJ databases">
        <authorList>
            <consortium name="ENA_rothamsted_submissions"/>
            <consortium name="culmorum"/>
            <person name="King R."/>
        </authorList>
    </citation>
    <scope>NUCLEOTIDE SEQUENCE</scope>
</reference>
<dbReference type="InterPro" id="IPR018114">
    <property type="entry name" value="TRYPSIN_HIS"/>
</dbReference>
<dbReference type="Pfam" id="PF00089">
    <property type="entry name" value="Trypsin"/>
    <property type="match status" value="1"/>
</dbReference>
<dbReference type="PANTHER" id="PTHR24258:SF129">
    <property type="entry name" value="LP15124P-RELATED"/>
    <property type="match status" value="1"/>
</dbReference>
<evidence type="ECO:0000313" key="9">
    <source>
        <dbReference type="Proteomes" id="UP001153737"/>
    </source>
</evidence>
<keyword evidence="2" id="KW-0964">Secreted</keyword>
<dbReference type="PROSITE" id="PS00134">
    <property type="entry name" value="TRYPSIN_HIS"/>
    <property type="match status" value="1"/>
</dbReference>
<dbReference type="Proteomes" id="UP001153737">
    <property type="component" value="Chromosome 7"/>
</dbReference>
<evidence type="ECO:0000256" key="1">
    <source>
        <dbReference type="ARBA" id="ARBA00004613"/>
    </source>
</evidence>